<evidence type="ECO:0008006" key="3">
    <source>
        <dbReference type="Google" id="ProtNLM"/>
    </source>
</evidence>
<sequence length="82" mass="9073">MKILALDLGKFNSVACFFNSKTRKSKFLTTPTNRETIASIFKDAKADLIVMEACGPSGWNNDLAQSQGLKTLVCSTNEEAWR</sequence>
<proteinExistence type="predicted"/>
<reference evidence="1 2" key="1">
    <citation type="submission" date="2019-02" db="EMBL/GenBank/DDBJ databases">
        <title>Deep-cultivation of Planctomycetes and their phenomic and genomic characterization uncovers novel biology.</title>
        <authorList>
            <person name="Wiegand S."/>
            <person name="Jogler M."/>
            <person name="Boedeker C."/>
            <person name="Pinto D."/>
            <person name="Vollmers J."/>
            <person name="Rivas-Marin E."/>
            <person name="Kohn T."/>
            <person name="Peeters S.H."/>
            <person name="Heuer A."/>
            <person name="Rast P."/>
            <person name="Oberbeckmann S."/>
            <person name="Bunk B."/>
            <person name="Jeske O."/>
            <person name="Meyerdierks A."/>
            <person name="Storesund J.E."/>
            <person name="Kallscheuer N."/>
            <person name="Luecker S."/>
            <person name="Lage O.M."/>
            <person name="Pohl T."/>
            <person name="Merkel B.J."/>
            <person name="Hornburger P."/>
            <person name="Mueller R.-W."/>
            <person name="Bruemmer F."/>
            <person name="Labrenz M."/>
            <person name="Spormann A.M."/>
            <person name="Op Den Camp H."/>
            <person name="Overmann J."/>
            <person name="Amann R."/>
            <person name="Jetten M.S.M."/>
            <person name="Mascher T."/>
            <person name="Medema M.H."/>
            <person name="Devos D.P."/>
            <person name="Kaster A.-K."/>
            <person name="Ovreas L."/>
            <person name="Rohde M."/>
            <person name="Galperin M.Y."/>
            <person name="Jogler C."/>
        </authorList>
    </citation>
    <scope>NUCLEOTIDE SEQUENCE [LARGE SCALE GENOMIC DNA]</scope>
    <source>
        <strain evidence="1 2">Pla52o</strain>
    </source>
</reference>
<keyword evidence="2" id="KW-1185">Reference proteome</keyword>
<comment type="caution">
    <text evidence="1">The sequence shown here is derived from an EMBL/GenBank/DDBJ whole genome shotgun (WGS) entry which is preliminary data.</text>
</comment>
<protein>
    <recommendedName>
        <fullName evidence="3">Transposase</fullName>
    </recommendedName>
</protein>
<evidence type="ECO:0000313" key="2">
    <source>
        <dbReference type="Proteomes" id="UP000316304"/>
    </source>
</evidence>
<gene>
    <name evidence="1" type="ORF">Pla52o_29970</name>
</gene>
<dbReference type="RefSeq" id="WP_146595164.1">
    <property type="nucleotide sequence ID" value="NZ_SJPT01000004.1"/>
</dbReference>
<dbReference type="EMBL" id="SJPT01000004">
    <property type="protein sequence ID" value="TWU23461.1"/>
    <property type="molecule type" value="Genomic_DNA"/>
</dbReference>
<evidence type="ECO:0000313" key="1">
    <source>
        <dbReference type="EMBL" id="TWU23461.1"/>
    </source>
</evidence>
<dbReference type="OrthoDB" id="273556at2"/>
<accession>A0A5C6CJD8</accession>
<dbReference type="AlphaFoldDB" id="A0A5C6CJD8"/>
<dbReference type="Proteomes" id="UP000316304">
    <property type="component" value="Unassembled WGS sequence"/>
</dbReference>
<organism evidence="1 2">
    <name type="scientific">Novipirellula galeiformis</name>
    <dbReference type="NCBI Taxonomy" id="2528004"/>
    <lineage>
        <taxon>Bacteria</taxon>
        <taxon>Pseudomonadati</taxon>
        <taxon>Planctomycetota</taxon>
        <taxon>Planctomycetia</taxon>
        <taxon>Pirellulales</taxon>
        <taxon>Pirellulaceae</taxon>
        <taxon>Novipirellula</taxon>
    </lineage>
</organism>
<name>A0A5C6CJD8_9BACT</name>